<gene>
    <name evidence="5" type="ORF">ACFSF0_04205</name>
</gene>
<evidence type="ECO:0000256" key="1">
    <source>
        <dbReference type="PROSITE-ProRule" id="PRU00473"/>
    </source>
</evidence>
<protein>
    <submittedName>
        <fullName evidence="5">OmpA family protein</fullName>
    </submittedName>
</protein>
<evidence type="ECO:0000256" key="2">
    <source>
        <dbReference type="SAM" id="MobiDB-lite"/>
    </source>
</evidence>
<keyword evidence="3" id="KW-0732">Signal</keyword>
<dbReference type="EMBL" id="JBHUEJ010000010">
    <property type="protein sequence ID" value="MFD1709796.1"/>
    <property type="molecule type" value="Genomic_DNA"/>
</dbReference>
<proteinExistence type="predicted"/>
<dbReference type="PROSITE" id="PS51257">
    <property type="entry name" value="PROKAR_LIPOPROTEIN"/>
    <property type="match status" value="1"/>
</dbReference>
<dbReference type="CDD" id="cd07185">
    <property type="entry name" value="OmpA_C-like"/>
    <property type="match status" value="1"/>
</dbReference>
<feature type="domain" description="OmpA-like" evidence="4">
    <location>
        <begin position="95"/>
        <end position="198"/>
    </location>
</feature>
<dbReference type="PROSITE" id="PS51123">
    <property type="entry name" value="OMPA_2"/>
    <property type="match status" value="1"/>
</dbReference>
<feature type="compositionally biased region" description="Polar residues" evidence="2">
    <location>
        <begin position="173"/>
        <end position="188"/>
    </location>
</feature>
<evidence type="ECO:0000256" key="3">
    <source>
        <dbReference type="SAM" id="SignalP"/>
    </source>
</evidence>
<dbReference type="SUPFAM" id="SSF103088">
    <property type="entry name" value="OmpA-like"/>
    <property type="match status" value="1"/>
</dbReference>
<comment type="caution">
    <text evidence="5">The sequence shown here is derived from an EMBL/GenBank/DDBJ whole genome shotgun (WGS) entry which is preliminary data.</text>
</comment>
<dbReference type="RefSeq" id="WP_147914635.1">
    <property type="nucleotide sequence ID" value="NZ_JBHUEJ010000010.1"/>
</dbReference>
<feature type="compositionally biased region" description="Basic and acidic residues" evidence="2">
    <location>
        <begin position="189"/>
        <end position="198"/>
    </location>
</feature>
<evidence type="ECO:0000313" key="6">
    <source>
        <dbReference type="Proteomes" id="UP001597304"/>
    </source>
</evidence>
<dbReference type="Pfam" id="PF00691">
    <property type="entry name" value="OmpA"/>
    <property type="match status" value="1"/>
</dbReference>
<dbReference type="InterPro" id="IPR036737">
    <property type="entry name" value="OmpA-like_sf"/>
</dbReference>
<accession>A0ABW4KSF8</accession>
<dbReference type="InterPro" id="IPR006665">
    <property type="entry name" value="OmpA-like"/>
</dbReference>
<feature type="signal peptide" evidence="3">
    <location>
        <begin position="1"/>
        <end position="20"/>
    </location>
</feature>
<feature type="chain" id="PRO_5047108867" evidence="3">
    <location>
        <begin position="21"/>
        <end position="198"/>
    </location>
</feature>
<organism evidence="5 6">
    <name type="scientific">Ottowia flava</name>
    <dbReference type="NCBI Taxonomy" id="2675430"/>
    <lineage>
        <taxon>Bacteria</taxon>
        <taxon>Pseudomonadati</taxon>
        <taxon>Pseudomonadota</taxon>
        <taxon>Betaproteobacteria</taxon>
        <taxon>Burkholderiales</taxon>
        <taxon>Comamonadaceae</taxon>
        <taxon>Ottowia</taxon>
    </lineage>
</organism>
<keyword evidence="1" id="KW-0472">Membrane</keyword>
<reference evidence="6" key="1">
    <citation type="journal article" date="2019" name="Int. J. Syst. Evol. Microbiol.">
        <title>The Global Catalogue of Microorganisms (GCM) 10K type strain sequencing project: providing services to taxonomists for standard genome sequencing and annotation.</title>
        <authorList>
            <consortium name="The Broad Institute Genomics Platform"/>
            <consortium name="The Broad Institute Genome Sequencing Center for Infectious Disease"/>
            <person name="Wu L."/>
            <person name="Ma J."/>
        </authorList>
    </citation>
    <scope>NUCLEOTIDE SEQUENCE [LARGE SCALE GENOMIC DNA]</scope>
    <source>
        <strain evidence="6">LMG 29247</strain>
    </source>
</reference>
<dbReference type="Proteomes" id="UP001597304">
    <property type="component" value="Unassembled WGS sequence"/>
</dbReference>
<name>A0ABW4KSF8_9BURK</name>
<dbReference type="Gene3D" id="3.30.1330.60">
    <property type="entry name" value="OmpA-like domain"/>
    <property type="match status" value="1"/>
</dbReference>
<evidence type="ECO:0000313" key="5">
    <source>
        <dbReference type="EMBL" id="MFD1709796.1"/>
    </source>
</evidence>
<feature type="region of interest" description="Disordered" evidence="2">
    <location>
        <begin position="173"/>
        <end position="198"/>
    </location>
</feature>
<evidence type="ECO:0000259" key="4">
    <source>
        <dbReference type="PROSITE" id="PS51123"/>
    </source>
</evidence>
<keyword evidence="6" id="KW-1185">Reference proteome</keyword>
<sequence length="198" mass="21813">MPTRRNLGFSSAALIALALAGCNTTPPPARELGIERAELVTLVSYTQDQMAVYAEGEGTYYWRGRSDMLPPDAVFIWQDDEISTTPAVGTQVLPRPRTEAVLLGTVYFGTNSAVLTPKARKALDELPESHRLSIVSGHADVRGPDRINDPLSERRAKAVADYLRARGTSVGNVTWHGSHQPEPTLQQSRRAEMWKETE</sequence>